<feature type="compositionally biased region" description="Basic and acidic residues" evidence="1">
    <location>
        <begin position="8"/>
        <end position="26"/>
    </location>
</feature>
<dbReference type="EMBL" id="LR746269">
    <property type="protein sequence ID" value="CAA7397374.1"/>
    <property type="molecule type" value="Genomic_DNA"/>
</dbReference>
<accession>A0A7I8KJM4</accession>
<evidence type="ECO:0000313" key="2">
    <source>
        <dbReference type="EMBL" id="CAA7397374.1"/>
    </source>
</evidence>
<dbReference type="AlphaFoldDB" id="A0A7I8KJM4"/>
<organism evidence="2 3">
    <name type="scientific">Spirodela intermedia</name>
    <name type="common">Intermediate duckweed</name>
    <dbReference type="NCBI Taxonomy" id="51605"/>
    <lineage>
        <taxon>Eukaryota</taxon>
        <taxon>Viridiplantae</taxon>
        <taxon>Streptophyta</taxon>
        <taxon>Embryophyta</taxon>
        <taxon>Tracheophyta</taxon>
        <taxon>Spermatophyta</taxon>
        <taxon>Magnoliopsida</taxon>
        <taxon>Liliopsida</taxon>
        <taxon>Araceae</taxon>
        <taxon>Lemnoideae</taxon>
        <taxon>Spirodela</taxon>
    </lineage>
</organism>
<gene>
    <name evidence="2" type="ORF">SI8410_06008039</name>
</gene>
<proteinExistence type="predicted"/>
<protein>
    <submittedName>
        <fullName evidence="2">Uncharacterized protein</fullName>
    </submittedName>
</protein>
<keyword evidence="3" id="KW-1185">Reference proteome</keyword>
<feature type="region of interest" description="Disordered" evidence="1">
    <location>
        <begin position="1"/>
        <end position="91"/>
    </location>
</feature>
<sequence>METAAIRQMEERVLKESQEARVWKEEENLEATAPRESQGVAKRPASMAVISKTRPEEGEKLQEASTPASLVEVSKPAAPEGTQTGAATMRAETAAGSRLPLEAEMTPAEGARQ</sequence>
<dbReference type="Proteomes" id="UP000663760">
    <property type="component" value="Chromosome 6"/>
</dbReference>
<evidence type="ECO:0000313" key="3">
    <source>
        <dbReference type="Proteomes" id="UP000663760"/>
    </source>
</evidence>
<reference evidence="2" key="1">
    <citation type="submission" date="2020-02" db="EMBL/GenBank/DDBJ databases">
        <authorList>
            <person name="Scholz U."/>
            <person name="Mascher M."/>
            <person name="Fiebig A."/>
        </authorList>
    </citation>
    <scope>NUCLEOTIDE SEQUENCE</scope>
</reference>
<feature type="compositionally biased region" description="Basic and acidic residues" evidence="1">
    <location>
        <begin position="53"/>
        <end position="62"/>
    </location>
</feature>
<name>A0A7I8KJM4_SPIIN</name>
<evidence type="ECO:0000256" key="1">
    <source>
        <dbReference type="SAM" id="MobiDB-lite"/>
    </source>
</evidence>